<proteinExistence type="predicted"/>
<organism evidence="1 2">
    <name type="scientific">Pseudomonas atacamensis</name>
    <dbReference type="NCBI Taxonomy" id="2565368"/>
    <lineage>
        <taxon>Bacteria</taxon>
        <taxon>Pseudomonadati</taxon>
        <taxon>Pseudomonadota</taxon>
        <taxon>Gammaproteobacteria</taxon>
        <taxon>Pseudomonadales</taxon>
        <taxon>Pseudomonadaceae</taxon>
        <taxon>Pseudomonas</taxon>
    </lineage>
</organism>
<evidence type="ECO:0000313" key="1">
    <source>
        <dbReference type="EMBL" id="GLH44621.1"/>
    </source>
</evidence>
<keyword evidence="2" id="KW-1185">Reference proteome</keyword>
<reference evidence="1" key="2">
    <citation type="submission" date="2022-11" db="EMBL/GenBank/DDBJ databases">
        <title>Draft genome sequencing of Pseudomonas atacamensis RS3R1.</title>
        <authorList>
            <person name="Furuya T."/>
            <person name="Kaneko H."/>
        </authorList>
    </citation>
    <scope>NUCLEOTIDE SEQUENCE</scope>
    <source>
        <strain evidence="1">RS3R-1</strain>
    </source>
</reference>
<evidence type="ECO:0000313" key="2">
    <source>
        <dbReference type="Proteomes" id="UP001145022"/>
    </source>
</evidence>
<dbReference type="Proteomes" id="UP001145022">
    <property type="component" value="Unassembled WGS sequence"/>
</dbReference>
<gene>
    <name evidence="1" type="ORF">RS3R1_37090</name>
</gene>
<protein>
    <submittedName>
        <fullName evidence="1">Uncharacterized protein</fullName>
    </submittedName>
</protein>
<accession>A0ABQ5PM21</accession>
<name>A0ABQ5PM21_9PSED</name>
<sequence>MTGFDWGDRKASTTLPRSLGTALEFPPEQNPPQSIRLTSGVCIARLSGMANRFSKTARQAIQGRMRFNELINEVAAKGRLFSPL</sequence>
<dbReference type="EMBL" id="BSCQ01000042">
    <property type="protein sequence ID" value="GLH44621.1"/>
    <property type="molecule type" value="Genomic_DNA"/>
</dbReference>
<reference evidence="1" key="3">
    <citation type="journal article" date="2023" name="J. Biotechnol.">
        <title>Draft Genome Sequences of Endophytic Pseudomonas Strains, Isolated from the Interior of Brassicaceae Plants.</title>
        <authorList>
            <person name="Kaneko H."/>
            <person name="Furuya T."/>
        </authorList>
    </citation>
    <scope>NUCLEOTIDE SEQUENCE</scope>
    <source>
        <strain evidence="1">RS3R-1</strain>
    </source>
</reference>
<reference evidence="1" key="1">
    <citation type="journal article" date="2021" name="Sci. Rep.">
        <title>An efficient direct screening system for microorganisms that activate plant immune responses based on plant-microbe interactions using cultured plant cells.</title>
        <authorList>
            <person name="Kurokawa M."/>
            <person name="Nakano M."/>
            <person name="Kitahata N."/>
            <person name="Kuchitsu K."/>
            <person name="Furuya T."/>
        </authorList>
    </citation>
    <scope>NUCLEOTIDE SEQUENCE</scope>
    <source>
        <strain evidence="1">RS3R-1</strain>
    </source>
</reference>
<comment type="caution">
    <text evidence="1">The sequence shown here is derived from an EMBL/GenBank/DDBJ whole genome shotgun (WGS) entry which is preliminary data.</text>
</comment>